<dbReference type="InterPro" id="IPR002471">
    <property type="entry name" value="Pept_S9_AS"/>
</dbReference>
<sequence>MKKSLQFLGLLASLWLFPGFLQAQFSLEEVLGAPYTESLNASPDGEHLAWVVNEKGVRNIWYTPVSAVAPRQVSGYSEDDGLAISLEAVLPDFLFYVRGNGPNRSGEPANPASLPGVPEQKLIRIRLSDGRIDTLASASGAHLSPDRKALLFSRGKQVYLLKDITGPEPQTSLLFEVRAGVGSLSWSPDGSRIAFVSPRTDHSFIGVYSLETHRLRWIAPGLGFDEYPAWAPDGKRIAFLRRPGRSQGELRDLTGGNPFELMVGDADTGQAQSIWKSPADDGGFAQYYPNAPLRWTPGNRLLFYSEHQGWNHLYAIRPDGSGLTDLTPGACETEDSNLSPDGRYLYSSSNCGDLNRRHLWRTDLERGKSEQITGPEGIQTHAVGLAGEVLAYREGGYNQPTTAVLQKQGEQTVLGPQGASFPKGMLQKPGEVRFTAPDGLEIHGQLFAPPPGAKKKYPAVIFMHGGPIRQMLLGYHFSGYYANAYSMNQYLASRGYVVLSVNFRSGTGYGRAFRRAPNQGPRGASEYQDILAAARYLQSLPEVDPEAIGLWGGSYGGYLTAMGLARNSDLFKAGVDLHGVHDWAWRGREFSPGGGWGLTEGLMEQALASSPVSDLGTWKSPVLLISGDDDRNVMIGQSIDLKNRLDALGVYNEVLVFPDEVHGFLRHDSWLQAYEATASFFDRFLKGMPPRD</sequence>
<evidence type="ECO:0000313" key="9">
    <source>
        <dbReference type="EMBL" id="MCO5725329.1"/>
    </source>
</evidence>
<feature type="domain" description="Peptidase S9 prolyl oligopeptidase catalytic" evidence="7">
    <location>
        <begin position="488"/>
        <end position="686"/>
    </location>
</feature>
<dbReference type="Pfam" id="PF07676">
    <property type="entry name" value="PD40"/>
    <property type="match status" value="2"/>
</dbReference>
<dbReference type="Gene3D" id="2.120.10.30">
    <property type="entry name" value="TolB, C-terminal domain"/>
    <property type="match status" value="1"/>
</dbReference>
<dbReference type="PANTHER" id="PTHR11731:SF193">
    <property type="entry name" value="DIPEPTIDYL PEPTIDASE 9"/>
    <property type="match status" value="1"/>
</dbReference>
<dbReference type="SUPFAM" id="SSF53474">
    <property type="entry name" value="alpha/beta-Hydrolases"/>
    <property type="match status" value="1"/>
</dbReference>
<dbReference type="SUPFAM" id="SSF82171">
    <property type="entry name" value="DPP6 N-terminal domain-like"/>
    <property type="match status" value="1"/>
</dbReference>
<evidence type="ECO:0000256" key="2">
    <source>
        <dbReference type="ARBA" id="ARBA00022801"/>
    </source>
</evidence>
<dbReference type="Pfam" id="PF00930">
    <property type="entry name" value="DPPIV_N"/>
    <property type="match status" value="1"/>
</dbReference>
<keyword evidence="3" id="KW-0007">Acetylation</keyword>
<dbReference type="Proteomes" id="UP001206312">
    <property type="component" value="Unassembled WGS sequence"/>
</dbReference>
<dbReference type="InterPro" id="IPR029058">
    <property type="entry name" value="AB_hydrolase_fold"/>
</dbReference>
<feature type="domain" description="Dipeptidylpeptidase IV N-terminal" evidence="8">
    <location>
        <begin position="289"/>
        <end position="377"/>
    </location>
</feature>
<dbReference type="Pfam" id="PF00326">
    <property type="entry name" value="Peptidase_S9"/>
    <property type="match status" value="1"/>
</dbReference>
<name>A0ABT1AZ57_9FLAO</name>
<dbReference type="InterPro" id="IPR050278">
    <property type="entry name" value="Serine_Prot_S9B/DPPIV"/>
</dbReference>
<dbReference type="InterPro" id="IPR011042">
    <property type="entry name" value="6-blade_b-propeller_TolB-like"/>
</dbReference>
<evidence type="ECO:0000256" key="1">
    <source>
        <dbReference type="ARBA" id="ARBA00022670"/>
    </source>
</evidence>
<dbReference type="RefSeq" id="WP_252741700.1">
    <property type="nucleotide sequence ID" value="NZ_JAMXIB010000008.1"/>
</dbReference>
<accession>A0ABT1AZ57</accession>
<reference evidence="9 10" key="1">
    <citation type="submission" date="2022-06" db="EMBL/GenBank/DDBJ databases">
        <authorList>
            <person name="Xuan X."/>
        </authorList>
    </citation>
    <scope>NUCLEOTIDE SEQUENCE [LARGE SCALE GENOMIC DNA]</scope>
    <source>
        <strain evidence="9 10">2V75</strain>
    </source>
</reference>
<proteinExistence type="predicted"/>
<evidence type="ECO:0000313" key="10">
    <source>
        <dbReference type="Proteomes" id="UP001206312"/>
    </source>
</evidence>
<dbReference type="InterPro" id="IPR011659">
    <property type="entry name" value="WD40"/>
</dbReference>
<dbReference type="InterPro" id="IPR001375">
    <property type="entry name" value="Peptidase_S9_cat"/>
</dbReference>
<dbReference type="Gene3D" id="3.40.50.1820">
    <property type="entry name" value="alpha/beta hydrolase"/>
    <property type="match status" value="1"/>
</dbReference>
<keyword evidence="10" id="KW-1185">Reference proteome</keyword>
<gene>
    <name evidence="9" type="ORF">NG653_10710</name>
</gene>
<evidence type="ECO:0000256" key="6">
    <source>
        <dbReference type="ARBA" id="ARBA00045885"/>
    </source>
</evidence>
<comment type="caution">
    <text evidence="9">The sequence shown here is derived from an EMBL/GenBank/DDBJ whole genome shotgun (WGS) entry which is preliminary data.</text>
</comment>
<keyword evidence="2" id="KW-0378">Hydrolase</keyword>
<dbReference type="InterPro" id="IPR002469">
    <property type="entry name" value="Peptidase_S9B_N"/>
</dbReference>
<evidence type="ECO:0000256" key="4">
    <source>
        <dbReference type="ARBA" id="ARBA00032284"/>
    </source>
</evidence>
<keyword evidence="1" id="KW-0645">Protease</keyword>
<evidence type="ECO:0000259" key="8">
    <source>
        <dbReference type="Pfam" id="PF00930"/>
    </source>
</evidence>
<evidence type="ECO:0000259" key="7">
    <source>
        <dbReference type="Pfam" id="PF00326"/>
    </source>
</evidence>
<dbReference type="PROSITE" id="PS00708">
    <property type="entry name" value="PRO_ENDOPEP_SER"/>
    <property type="match status" value="1"/>
</dbReference>
<evidence type="ECO:0000256" key="3">
    <source>
        <dbReference type="ARBA" id="ARBA00022990"/>
    </source>
</evidence>
<evidence type="ECO:0000256" key="5">
    <source>
        <dbReference type="ARBA" id="ARBA00032596"/>
    </source>
</evidence>
<protein>
    <recommendedName>
        <fullName evidence="5">Acyl-peptide hydrolase</fullName>
    </recommendedName>
    <alternativeName>
        <fullName evidence="4">Acylaminoacyl-peptidase</fullName>
    </alternativeName>
</protein>
<comment type="function">
    <text evidence="6">This enzyme catalyzes the hydrolysis of the N-terminal peptide bond of an N-acetylated peptide to generate an N-acetylated amino acid and a peptide with a free N-terminus. It preferentially cleaves off Ac-Ala, Ac-Met and Ac-Ser. Also, involved in the degradation of oxidized and glycated proteins.</text>
</comment>
<dbReference type="EMBL" id="JAMXIB010000008">
    <property type="protein sequence ID" value="MCO5725329.1"/>
    <property type="molecule type" value="Genomic_DNA"/>
</dbReference>
<organism evidence="9 10">
    <name type="scientific">Robiginitalea marina</name>
    <dbReference type="NCBI Taxonomy" id="2954105"/>
    <lineage>
        <taxon>Bacteria</taxon>
        <taxon>Pseudomonadati</taxon>
        <taxon>Bacteroidota</taxon>
        <taxon>Flavobacteriia</taxon>
        <taxon>Flavobacteriales</taxon>
        <taxon>Flavobacteriaceae</taxon>
        <taxon>Robiginitalea</taxon>
    </lineage>
</organism>
<dbReference type="PANTHER" id="PTHR11731">
    <property type="entry name" value="PROTEASE FAMILY S9B,C DIPEPTIDYL-PEPTIDASE IV-RELATED"/>
    <property type="match status" value="1"/>
</dbReference>